<keyword evidence="2" id="KW-1185">Reference proteome</keyword>
<dbReference type="RefSeq" id="XP_005794453.1">
    <property type="nucleotide sequence ID" value="XM_005794396.1"/>
</dbReference>
<dbReference type="KEGG" id="ehx:EMIHUDRAFT_459313"/>
<dbReference type="EnsemblProtists" id="EOD42024">
    <property type="protein sequence ID" value="EOD42024"/>
    <property type="gene ID" value="EMIHUDRAFT_447551"/>
</dbReference>
<dbReference type="RefSeq" id="XP_005767926.1">
    <property type="nucleotide sequence ID" value="XM_005767869.1"/>
</dbReference>
<reference evidence="2" key="1">
    <citation type="journal article" date="2013" name="Nature">
        <title>Pan genome of the phytoplankton Emiliania underpins its global distribution.</title>
        <authorList>
            <person name="Read B.A."/>
            <person name="Kegel J."/>
            <person name="Klute M.J."/>
            <person name="Kuo A."/>
            <person name="Lefebvre S.C."/>
            <person name="Maumus F."/>
            <person name="Mayer C."/>
            <person name="Miller J."/>
            <person name="Monier A."/>
            <person name="Salamov A."/>
            <person name="Young J."/>
            <person name="Aguilar M."/>
            <person name="Claverie J.M."/>
            <person name="Frickenhaus S."/>
            <person name="Gonzalez K."/>
            <person name="Herman E.K."/>
            <person name="Lin Y.C."/>
            <person name="Napier J."/>
            <person name="Ogata H."/>
            <person name="Sarno A.F."/>
            <person name="Shmutz J."/>
            <person name="Schroeder D."/>
            <person name="de Vargas C."/>
            <person name="Verret F."/>
            <person name="von Dassow P."/>
            <person name="Valentin K."/>
            <person name="Van de Peer Y."/>
            <person name="Wheeler G."/>
            <person name="Dacks J.B."/>
            <person name="Delwiche C.F."/>
            <person name="Dyhrman S.T."/>
            <person name="Glockner G."/>
            <person name="John U."/>
            <person name="Richards T."/>
            <person name="Worden A.Z."/>
            <person name="Zhang X."/>
            <person name="Grigoriev I.V."/>
            <person name="Allen A.E."/>
            <person name="Bidle K."/>
            <person name="Borodovsky M."/>
            <person name="Bowler C."/>
            <person name="Brownlee C."/>
            <person name="Cock J.M."/>
            <person name="Elias M."/>
            <person name="Gladyshev V.N."/>
            <person name="Groth M."/>
            <person name="Guda C."/>
            <person name="Hadaegh A."/>
            <person name="Iglesias-Rodriguez M.D."/>
            <person name="Jenkins J."/>
            <person name="Jones B.M."/>
            <person name="Lawson T."/>
            <person name="Leese F."/>
            <person name="Lindquist E."/>
            <person name="Lobanov A."/>
            <person name="Lomsadze A."/>
            <person name="Malik S.B."/>
            <person name="Marsh M.E."/>
            <person name="Mackinder L."/>
            <person name="Mock T."/>
            <person name="Mueller-Roeber B."/>
            <person name="Pagarete A."/>
            <person name="Parker M."/>
            <person name="Probert I."/>
            <person name="Quesneville H."/>
            <person name="Raines C."/>
            <person name="Rensing S.A."/>
            <person name="Riano-Pachon D.M."/>
            <person name="Richier S."/>
            <person name="Rokitta S."/>
            <person name="Shiraiwa Y."/>
            <person name="Soanes D.M."/>
            <person name="van der Giezen M."/>
            <person name="Wahlund T.M."/>
            <person name="Williams B."/>
            <person name="Wilson W."/>
            <person name="Wolfe G."/>
            <person name="Wurch L.L."/>
        </authorList>
    </citation>
    <scope>NUCLEOTIDE SEQUENCE</scope>
</reference>
<evidence type="ECO:0000313" key="1">
    <source>
        <dbReference type="EnsemblProtists" id="EOD42024"/>
    </source>
</evidence>
<protein>
    <recommendedName>
        <fullName evidence="3">Kringle domain-containing protein</fullName>
    </recommendedName>
</protein>
<dbReference type="AlphaFoldDB" id="A0A0D3L1Y9"/>
<dbReference type="KEGG" id="ehx:EMIHUDRAFT_447551"/>
<dbReference type="GeneID" id="17287294"/>
<name>A0A0D3L1Y9_EMIH1</name>
<organism evidence="1 2">
    <name type="scientific">Emiliania huxleyi (strain CCMP1516)</name>
    <dbReference type="NCBI Taxonomy" id="280463"/>
    <lineage>
        <taxon>Eukaryota</taxon>
        <taxon>Haptista</taxon>
        <taxon>Haptophyta</taxon>
        <taxon>Prymnesiophyceae</taxon>
        <taxon>Isochrysidales</taxon>
        <taxon>Noelaerhabdaceae</taxon>
        <taxon>Emiliania</taxon>
    </lineage>
</organism>
<dbReference type="HOGENOM" id="CLU_661282_0_0_1"/>
<dbReference type="PaxDb" id="2903-EOD15497"/>
<evidence type="ECO:0008006" key="3">
    <source>
        <dbReference type="Google" id="ProtNLM"/>
    </source>
</evidence>
<evidence type="ECO:0000313" key="2">
    <source>
        <dbReference type="Proteomes" id="UP000013827"/>
    </source>
</evidence>
<sequence length="341" mass="37553">MSSRLSPCLAVVALLAIAAYTLYRTRAEHRVEIPPVRELAVAVQAANGLYLAVGEDGLVRAGSRSPTAQQAARFRLLPVSQSSAHELQRLSAAHELRSTATKRRTRSGCECSGFSSDYGFGRYCHEWESSFEDPWCYVDDACAGGRSKRGSFGRRHETNEHGYGAHCAAWEKQHDEWQTPWCYVDAACPSGRSGSFGRKHADCVQPEVMMYSRSRRERKFARREAAERQAQEVARQASDFFMLVSERTGAFLAALMLRSTDAKLSDAAVLARMPDGRILAAAARSFLNLCGPFSSLSSGEAETGQAVCAGTRESADEPHFKLLRGNHAMQINTTVLRIQPL</sequence>
<dbReference type="Proteomes" id="UP000013827">
    <property type="component" value="Unassembled WGS sequence"/>
</dbReference>
<reference evidence="1" key="2">
    <citation type="submission" date="2024-10" db="UniProtKB">
        <authorList>
            <consortium name="EnsemblProtists"/>
        </authorList>
    </citation>
    <scope>IDENTIFICATION</scope>
</reference>
<dbReference type="EnsemblProtists" id="EOD15497">
    <property type="protein sequence ID" value="EOD15497"/>
    <property type="gene ID" value="EMIHUDRAFT_459313"/>
</dbReference>
<accession>A0A0D3L1Y9</accession>
<proteinExistence type="predicted"/>
<dbReference type="GeneID" id="17261645"/>